<reference evidence="8 9" key="1">
    <citation type="submission" date="2018-12" db="EMBL/GenBank/DDBJ databases">
        <title>Lysinibacillus antri sp. nov., isolated from a cave soil.</title>
        <authorList>
            <person name="Narsing Rao M.P."/>
            <person name="Zhang H."/>
            <person name="Dong Z.-Y."/>
            <person name="Niu X.-K."/>
            <person name="Zhang K."/>
            <person name="Fang B.-Z."/>
            <person name="Kang Y.-Q."/>
            <person name="Xiao M."/>
            <person name="Li W.-J."/>
        </authorList>
    </citation>
    <scope>NUCLEOTIDE SEQUENCE [LARGE SCALE GENOMIC DNA]</scope>
    <source>
        <strain evidence="8 9">SYSU K30002</strain>
    </source>
</reference>
<evidence type="ECO:0000256" key="5">
    <source>
        <dbReference type="ARBA" id="ARBA00023136"/>
    </source>
</evidence>
<keyword evidence="9" id="KW-1185">Reference proteome</keyword>
<keyword evidence="4 6" id="KW-1133">Transmembrane helix</keyword>
<accession>A0A3S0RKY0</accession>
<dbReference type="AlphaFoldDB" id="A0A3S0RKY0"/>
<dbReference type="RefSeq" id="WP_126657840.1">
    <property type="nucleotide sequence ID" value="NZ_RYYR01000004.1"/>
</dbReference>
<feature type="transmembrane region" description="Helical" evidence="6">
    <location>
        <begin position="315"/>
        <end position="333"/>
    </location>
</feature>
<organism evidence="8 9">
    <name type="scientific">Lysinibacillus antri</name>
    <dbReference type="NCBI Taxonomy" id="2498145"/>
    <lineage>
        <taxon>Bacteria</taxon>
        <taxon>Bacillati</taxon>
        <taxon>Bacillota</taxon>
        <taxon>Bacilli</taxon>
        <taxon>Bacillales</taxon>
        <taxon>Bacillaceae</taxon>
        <taxon>Lysinibacillus</taxon>
    </lineage>
</organism>
<keyword evidence="3 6" id="KW-0812">Transmembrane</keyword>
<evidence type="ECO:0000259" key="7">
    <source>
        <dbReference type="Pfam" id="PF05425"/>
    </source>
</evidence>
<feature type="transmembrane region" description="Helical" evidence="6">
    <location>
        <begin position="85"/>
        <end position="105"/>
    </location>
</feature>
<feature type="transmembrane region" description="Helical" evidence="6">
    <location>
        <begin position="139"/>
        <end position="164"/>
    </location>
</feature>
<proteinExistence type="predicted"/>
<feature type="transmembrane region" description="Helical" evidence="6">
    <location>
        <begin position="219"/>
        <end position="239"/>
    </location>
</feature>
<feature type="transmembrane region" description="Helical" evidence="6">
    <location>
        <begin position="6"/>
        <end position="30"/>
    </location>
</feature>
<feature type="transmembrane region" description="Helical" evidence="6">
    <location>
        <begin position="260"/>
        <end position="276"/>
    </location>
</feature>
<sequence>MEFVITISQAFLYVCFSVLLGSFLLLIVPNDYRPNLKISKKVLLICAITLPIFAFIPVLNVILYMSPRFGFLDSFKLVLTTYTVGTAWDFTLLLSIVLILHIIMVRTLEEKTIASLGTVLTIGLILTIAWSSHAGALDLWMGIISDFLHLTAISVWVGILLIIGWCSNNHQRWREFLNWFSFVAFGCFVTTAISGLLLMDVIVDEYISSWMISYGQGLLLKHLFLLPLIFYALVNSFIVKSKIAKDPLFNPIPWIRIESFILLTIFTITAAFSQHAPPHGNYLSNEAVSPLFRLFHDDIITSSNTIGFVVNGNTVAFFFVSVLLIGLMIFALLKKLPIVISFLLSGLLVMSVYLMLMVTIVIR</sequence>
<evidence type="ECO:0000256" key="2">
    <source>
        <dbReference type="ARBA" id="ARBA00022475"/>
    </source>
</evidence>
<feature type="domain" description="Copper resistance protein D" evidence="7">
    <location>
        <begin position="175"/>
        <end position="271"/>
    </location>
</feature>
<evidence type="ECO:0000256" key="3">
    <source>
        <dbReference type="ARBA" id="ARBA00022692"/>
    </source>
</evidence>
<evidence type="ECO:0000256" key="1">
    <source>
        <dbReference type="ARBA" id="ARBA00004651"/>
    </source>
</evidence>
<dbReference type="Pfam" id="PF05425">
    <property type="entry name" value="CopD"/>
    <property type="match status" value="1"/>
</dbReference>
<protein>
    <recommendedName>
        <fullName evidence="7">Copper resistance protein D domain-containing protein</fullName>
    </recommendedName>
</protein>
<feature type="transmembrane region" description="Helical" evidence="6">
    <location>
        <begin position="42"/>
        <end position="65"/>
    </location>
</feature>
<dbReference type="PANTHER" id="PTHR34820:SF4">
    <property type="entry name" value="INNER MEMBRANE PROTEIN YEBZ"/>
    <property type="match status" value="1"/>
</dbReference>
<evidence type="ECO:0000256" key="4">
    <source>
        <dbReference type="ARBA" id="ARBA00022989"/>
    </source>
</evidence>
<dbReference type="GO" id="GO:0006825">
    <property type="term" value="P:copper ion transport"/>
    <property type="evidence" value="ECO:0007669"/>
    <property type="project" value="InterPro"/>
</dbReference>
<dbReference type="InterPro" id="IPR008457">
    <property type="entry name" value="Cu-R_CopD_dom"/>
</dbReference>
<comment type="caution">
    <text evidence="8">The sequence shown here is derived from an EMBL/GenBank/DDBJ whole genome shotgun (WGS) entry which is preliminary data.</text>
</comment>
<dbReference type="Proteomes" id="UP000287910">
    <property type="component" value="Unassembled WGS sequence"/>
</dbReference>
<evidence type="ECO:0000256" key="6">
    <source>
        <dbReference type="SAM" id="Phobius"/>
    </source>
</evidence>
<feature type="transmembrane region" description="Helical" evidence="6">
    <location>
        <begin position="112"/>
        <end position="133"/>
    </location>
</feature>
<comment type="subcellular location">
    <subcellularLocation>
        <location evidence="1">Cell membrane</location>
        <topology evidence="1">Multi-pass membrane protein</topology>
    </subcellularLocation>
</comment>
<dbReference type="PANTHER" id="PTHR34820">
    <property type="entry name" value="INNER MEMBRANE PROTEIN YEBZ"/>
    <property type="match status" value="1"/>
</dbReference>
<name>A0A3S0RKY0_9BACI</name>
<dbReference type="EMBL" id="RYYR01000004">
    <property type="protein sequence ID" value="RUL55600.1"/>
    <property type="molecule type" value="Genomic_DNA"/>
</dbReference>
<evidence type="ECO:0000313" key="8">
    <source>
        <dbReference type="EMBL" id="RUL55600.1"/>
    </source>
</evidence>
<evidence type="ECO:0000313" key="9">
    <source>
        <dbReference type="Proteomes" id="UP000287910"/>
    </source>
</evidence>
<dbReference type="InterPro" id="IPR032694">
    <property type="entry name" value="CopC/D"/>
</dbReference>
<feature type="transmembrane region" description="Helical" evidence="6">
    <location>
        <begin position="340"/>
        <end position="362"/>
    </location>
</feature>
<gene>
    <name evidence="8" type="ORF">EK386_04550</name>
</gene>
<keyword evidence="5 6" id="KW-0472">Membrane</keyword>
<keyword evidence="2" id="KW-1003">Cell membrane</keyword>
<feature type="transmembrane region" description="Helical" evidence="6">
    <location>
        <begin position="176"/>
        <end position="199"/>
    </location>
</feature>
<dbReference type="GO" id="GO:0005886">
    <property type="term" value="C:plasma membrane"/>
    <property type="evidence" value="ECO:0007669"/>
    <property type="project" value="UniProtKB-SubCell"/>
</dbReference>